<dbReference type="InterPro" id="IPR011343">
    <property type="entry name" value="DeoC"/>
</dbReference>
<dbReference type="GO" id="GO:0005737">
    <property type="term" value="C:cytoplasm"/>
    <property type="evidence" value="ECO:0007669"/>
    <property type="project" value="UniProtKB-SubCell"/>
</dbReference>
<dbReference type="EMBL" id="JACHFR010000003">
    <property type="protein sequence ID" value="MBB5219437.1"/>
    <property type="molecule type" value="Genomic_DNA"/>
</dbReference>
<dbReference type="EC" id="4.1.2.4" evidence="7"/>
<feature type="active site" description="Proton donor/acceptor" evidence="7">
    <location>
        <position position="92"/>
    </location>
</feature>
<evidence type="ECO:0000313" key="8">
    <source>
        <dbReference type="EMBL" id="MBB5219437.1"/>
    </source>
</evidence>
<gene>
    <name evidence="7" type="primary">deoC</name>
    <name evidence="8" type="ORF">HNP77_001819</name>
</gene>
<dbReference type="InterPro" id="IPR002915">
    <property type="entry name" value="DeoC/FbaB/LacD_aldolase"/>
</dbReference>
<dbReference type="HAMAP" id="MF_00114">
    <property type="entry name" value="DeoC_type1"/>
    <property type="match status" value="1"/>
</dbReference>
<dbReference type="SUPFAM" id="SSF51569">
    <property type="entry name" value="Aldolase"/>
    <property type="match status" value="1"/>
</dbReference>
<dbReference type="GO" id="GO:0004139">
    <property type="term" value="F:deoxyribose-phosphate aldolase activity"/>
    <property type="evidence" value="ECO:0007669"/>
    <property type="project" value="UniProtKB-UniRule"/>
</dbReference>
<comment type="pathway">
    <text evidence="7">Carbohydrate degradation; 2-deoxy-D-ribose 1-phosphate degradation; D-glyceraldehyde 3-phosphate and acetaldehyde from 2-deoxy-alpha-D-ribose 1-phosphate: step 2/2.</text>
</comment>
<protein>
    <recommendedName>
        <fullName evidence="7">Deoxyribose-phosphate aldolase</fullName>
        <shortName evidence="7">DERA</shortName>
        <ecNumber evidence="7">4.1.2.4</ecNumber>
    </recommendedName>
    <alternativeName>
        <fullName evidence="7">2-deoxy-D-ribose 5-phosphate aldolase</fullName>
    </alternativeName>
    <alternativeName>
        <fullName evidence="7">Phosphodeoxyriboaldolase</fullName>
        <shortName evidence="7">Deoxyriboaldolase</shortName>
    </alternativeName>
</protein>
<name>A0A840SCD1_9SPIR</name>
<keyword evidence="4 7" id="KW-0704">Schiff base</keyword>
<comment type="function">
    <text evidence="6 7">Catalyzes a reversible aldol reaction between acetaldehyde and D-glyceraldehyde 3-phosphate to generate 2-deoxy-D-ribose 5-phosphate.</text>
</comment>
<dbReference type="Pfam" id="PF01791">
    <property type="entry name" value="DeoC"/>
    <property type="match status" value="1"/>
</dbReference>
<dbReference type="NCBIfam" id="TIGR00126">
    <property type="entry name" value="deoC"/>
    <property type="match status" value="1"/>
</dbReference>
<evidence type="ECO:0000256" key="1">
    <source>
        <dbReference type="ARBA" id="ARBA00010936"/>
    </source>
</evidence>
<dbReference type="FunFam" id="3.20.20.70:FF:000044">
    <property type="entry name" value="Deoxyribose-phosphate aldolase"/>
    <property type="match status" value="1"/>
</dbReference>
<feature type="active site" description="Proton donor/acceptor" evidence="7">
    <location>
        <position position="203"/>
    </location>
</feature>
<dbReference type="PANTHER" id="PTHR10889:SF1">
    <property type="entry name" value="DEOXYRIBOSE-PHOSPHATE ALDOLASE"/>
    <property type="match status" value="1"/>
</dbReference>
<dbReference type="Proteomes" id="UP000578697">
    <property type="component" value="Unassembled WGS sequence"/>
</dbReference>
<evidence type="ECO:0000256" key="4">
    <source>
        <dbReference type="ARBA" id="ARBA00023270"/>
    </source>
</evidence>
<reference evidence="8 9" key="1">
    <citation type="submission" date="2020-08" db="EMBL/GenBank/DDBJ databases">
        <title>Genomic Encyclopedia of Type Strains, Phase IV (KMG-IV): sequencing the most valuable type-strain genomes for metagenomic binning, comparative biology and taxonomic classification.</title>
        <authorList>
            <person name="Goeker M."/>
        </authorList>
    </citation>
    <scope>NUCLEOTIDE SEQUENCE [LARGE SCALE GENOMIC DNA]</scope>
    <source>
        <strain evidence="8 9">DSM 103679</strain>
    </source>
</reference>
<evidence type="ECO:0000256" key="3">
    <source>
        <dbReference type="ARBA" id="ARBA00023239"/>
    </source>
</evidence>
<dbReference type="RefSeq" id="WP_184652870.1">
    <property type="nucleotide sequence ID" value="NZ_JACHFR010000003.1"/>
</dbReference>
<keyword evidence="3 7" id="KW-0456">Lyase</keyword>
<evidence type="ECO:0000256" key="7">
    <source>
        <dbReference type="HAMAP-Rule" id="MF_00114"/>
    </source>
</evidence>
<evidence type="ECO:0000313" key="9">
    <source>
        <dbReference type="Proteomes" id="UP000578697"/>
    </source>
</evidence>
<accession>A0A840SCD1</accession>
<dbReference type="GO" id="GO:0006018">
    <property type="term" value="P:2-deoxyribose 1-phosphate catabolic process"/>
    <property type="evidence" value="ECO:0007669"/>
    <property type="project" value="UniProtKB-UniRule"/>
</dbReference>
<evidence type="ECO:0000256" key="6">
    <source>
        <dbReference type="ARBA" id="ARBA00056337"/>
    </source>
</evidence>
<evidence type="ECO:0000256" key="2">
    <source>
        <dbReference type="ARBA" id="ARBA00022490"/>
    </source>
</evidence>
<dbReference type="GO" id="GO:0016052">
    <property type="term" value="P:carbohydrate catabolic process"/>
    <property type="evidence" value="ECO:0007669"/>
    <property type="project" value="TreeGrafter"/>
</dbReference>
<dbReference type="AlphaFoldDB" id="A0A840SCD1"/>
<feature type="active site" description="Schiff-base intermediate with acetaldehyde" evidence="7">
    <location>
        <position position="164"/>
    </location>
</feature>
<dbReference type="UniPathway" id="UPA00002">
    <property type="reaction ID" value="UER00468"/>
</dbReference>
<sequence length="238" mass="25449">MTKNEIAGMIDHTQLAPTARKSDIEKLCEEAKKYQFASVCVNPSYVHLASELLEGTSVKVCTVIGFPLGASGYGAKSAESFIALDDGADELDMVINIGEAKDHNFDAVEEDIKSVVMAARQYEQEDEVNKKIIVKVILETCFLTDDEIVECCKRSVKAGADFVKTSTGFANPKDAEGKPLPNGATVHAVELMRKTVGPDFGVKASGGIRSAEDAQAMVNAGASRIGCSAGVKIVENWK</sequence>
<proteinExistence type="inferred from homology"/>
<dbReference type="CDD" id="cd00959">
    <property type="entry name" value="DeoC"/>
    <property type="match status" value="1"/>
</dbReference>
<dbReference type="PIRSF" id="PIRSF001357">
    <property type="entry name" value="DeoC"/>
    <property type="match status" value="1"/>
</dbReference>
<dbReference type="PANTHER" id="PTHR10889">
    <property type="entry name" value="DEOXYRIBOSE-PHOSPHATE ALDOLASE"/>
    <property type="match status" value="1"/>
</dbReference>
<dbReference type="InterPro" id="IPR013785">
    <property type="entry name" value="Aldolase_TIM"/>
</dbReference>
<comment type="similarity">
    <text evidence="1 7">Belongs to the DeoC/FbaB aldolase family. DeoC type 1 subfamily.</text>
</comment>
<evidence type="ECO:0000256" key="5">
    <source>
        <dbReference type="ARBA" id="ARBA00048791"/>
    </source>
</evidence>
<comment type="catalytic activity">
    <reaction evidence="5 7">
        <text>2-deoxy-D-ribose 5-phosphate = D-glyceraldehyde 3-phosphate + acetaldehyde</text>
        <dbReference type="Rhea" id="RHEA:12821"/>
        <dbReference type="ChEBI" id="CHEBI:15343"/>
        <dbReference type="ChEBI" id="CHEBI:59776"/>
        <dbReference type="ChEBI" id="CHEBI:62877"/>
        <dbReference type="EC" id="4.1.2.4"/>
    </reaction>
</comment>
<comment type="caution">
    <text evidence="8">The sequence shown here is derived from an EMBL/GenBank/DDBJ whole genome shotgun (WGS) entry which is preliminary data.</text>
</comment>
<dbReference type="InterPro" id="IPR028581">
    <property type="entry name" value="DeoC_typeI"/>
</dbReference>
<organism evidence="8 9">
    <name type="scientific">Treponema rectale</name>
    <dbReference type="NCBI Taxonomy" id="744512"/>
    <lineage>
        <taxon>Bacteria</taxon>
        <taxon>Pseudomonadati</taxon>
        <taxon>Spirochaetota</taxon>
        <taxon>Spirochaetia</taxon>
        <taxon>Spirochaetales</taxon>
        <taxon>Treponemataceae</taxon>
        <taxon>Treponema</taxon>
    </lineage>
</organism>
<dbReference type="GO" id="GO:0009264">
    <property type="term" value="P:deoxyribonucleotide catabolic process"/>
    <property type="evidence" value="ECO:0007669"/>
    <property type="project" value="UniProtKB-UniRule"/>
</dbReference>
<keyword evidence="2 7" id="KW-0963">Cytoplasm</keyword>
<dbReference type="Gene3D" id="3.20.20.70">
    <property type="entry name" value="Aldolase class I"/>
    <property type="match status" value="1"/>
</dbReference>
<dbReference type="SMART" id="SM01133">
    <property type="entry name" value="DeoC"/>
    <property type="match status" value="1"/>
</dbReference>
<comment type="subcellular location">
    <subcellularLocation>
        <location evidence="7">Cytoplasm</location>
    </subcellularLocation>
</comment>
<keyword evidence="9" id="KW-1185">Reference proteome</keyword>